<dbReference type="OMA" id="IAWISKK"/>
<feature type="transmembrane region" description="Helical" evidence="2">
    <location>
        <begin position="268"/>
        <end position="291"/>
    </location>
</feature>
<dbReference type="RefSeq" id="WP_010980018.1">
    <property type="nucleotide sequence ID" value="NZ_BAABQO010000001.1"/>
</dbReference>
<dbReference type="Proteomes" id="UP000646844">
    <property type="component" value="Unassembled WGS sequence"/>
</dbReference>
<dbReference type="EMBL" id="DUJO01000043">
    <property type="protein sequence ID" value="HII74481.1"/>
    <property type="molecule type" value="Genomic_DNA"/>
</dbReference>
<keyword evidence="2" id="KW-0472">Membrane</keyword>
<comment type="caution">
    <text evidence="3">The sequence shown here is derived from an EMBL/GenBank/DDBJ whole genome shotgun (WGS) entry which is preliminary data.</text>
</comment>
<sequence length="324" mass="37896">MAENYFTDTLRDLLDSLILQLSLDDSKKLSDHPIYLYLYDLVYGTGSSTKVVGLSSPYYPYLIVAYHLLFVKKQKDKAVQLFNKIHDEFTGTNGIKFSYDEKKMYEVLNEVFKRIISINYSKEVCDEMRKMIDNIDIDEFSYAYFFKSLILIQLGSGNIDNAQKEFEHYKNFLMLPVNDEIAEHFDIISKDPAISRIVDYLDKEFKRVKSDYEKLNNEIDKLRKEINDLKDKHSKIDKYTLSLNNITNNLIPLLTTLSSVISSSVLFVIYRSLISIITIIPLIIIIGLSAYDKYLAKQTKKKENEMYEKEEKICKCYFDNTNCK</sequence>
<dbReference type="GeneID" id="1460007"/>
<reference evidence="3" key="1">
    <citation type="journal article" date="2020" name="bioRxiv">
        <title>A rank-normalized archaeal taxonomy based on genome phylogeny resolves widespread incomplete and uneven classifications.</title>
        <authorList>
            <person name="Rinke C."/>
            <person name="Chuvochina M."/>
            <person name="Mussig A.J."/>
            <person name="Chaumeil P.-A."/>
            <person name="Waite D.W."/>
            <person name="Whitman W.B."/>
            <person name="Parks D.H."/>
            <person name="Hugenholtz P."/>
        </authorList>
    </citation>
    <scope>NUCLEOTIDE SEQUENCE</scope>
    <source>
        <strain evidence="3">UBA8838</strain>
    </source>
</reference>
<dbReference type="AlphaFoldDB" id="A0A832WW85"/>
<evidence type="ECO:0000256" key="1">
    <source>
        <dbReference type="SAM" id="Coils"/>
    </source>
</evidence>
<accession>A0A832WW85</accession>
<gene>
    <name evidence="3" type="ORF">HA332_08945</name>
</gene>
<organism evidence="3 4">
    <name type="scientific">Sulfurisphaera tokodaii</name>
    <dbReference type="NCBI Taxonomy" id="111955"/>
    <lineage>
        <taxon>Archaea</taxon>
        <taxon>Thermoproteota</taxon>
        <taxon>Thermoprotei</taxon>
        <taxon>Sulfolobales</taxon>
        <taxon>Sulfolobaceae</taxon>
        <taxon>Sulfurisphaera</taxon>
    </lineage>
</organism>
<protein>
    <submittedName>
        <fullName evidence="3">Uncharacterized protein</fullName>
    </submittedName>
</protein>
<evidence type="ECO:0000256" key="2">
    <source>
        <dbReference type="SAM" id="Phobius"/>
    </source>
</evidence>
<keyword evidence="2" id="KW-1133">Transmembrane helix</keyword>
<feature type="coiled-coil region" evidence="1">
    <location>
        <begin position="198"/>
        <end position="239"/>
    </location>
</feature>
<evidence type="ECO:0000313" key="4">
    <source>
        <dbReference type="Proteomes" id="UP000646844"/>
    </source>
</evidence>
<evidence type="ECO:0000313" key="3">
    <source>
        <dbReference type="EMBL" id="HII74481.1"/>
    </source>
</evidence>
<proteinExistence type="predicted"/>
<keyword evidence="1" id="KW-0175">Coiled coil</keyword>
<name>A0A832WW85_9CREN</name>
<keyword evidence="2" id="KW-0812">Transmembrane</keyword>